<dbReference type="PROSITE" id="PS00888">
    <property type="entry name" value="CNMP_BINDING_1"/>
    <property type="match status" value="1"/>
</dbReference>
<evidence type="ECO:0000256" key="2">
    <source>
        <dbReference type="ARBA" id="ARBA00022535"/>
    </source>
</evidence>
<dbReference type="GO" id="GO:0030553">
    <property type="term" value="F:cGMP binding"/>
    <property type="evidence" value="ECO:0007669"/>
    <property type="project" value="UniProtKB-KW"/>
</dbReference>
<comment type="caution">
    <text evidence="11">The sequence shown here is derived from an EMBL/GenBank/DDBJ whole genome shotgun (WGS) entry which is preliminary data.</text>
</comment>
<gene>
    <name evidence="11" type="ORF">TrLO_g6992</name>
</gene>
<evidence type="ECO:0000256" key="3">
    <source>
        <dbReference type="ARBA" id="ARBA00022679"/>
    </source>
</evidence>
<dbReference type="GO" id="GO:0005524">
    <property type="term" value="F:ATP binding"/>
    <property type="evidence" value="ECO:0007669"/>
    <property type="project" value="UniProtKB-UniRule"/>
</dbReference>
<keyword evidence="3" id="KW-0808">Transferase</keyword>
<keyword evidence="4 8" id="KW-0547">Nucleotide-binding</keyword>
<evidence type="ECO:0008006" key="13">
    <source>
        <dbReference type="Google" id="ProtNLM"/>
    </source>
</evidence>
<dbReference type="Gene3D" id="1.10.510.10">
    <property type="entry name" value="Transferase(Phosphotransferase) domain 1"/>
    <property type="match status" value="1"/>
</dbReference>
<dbReference type="PROSITE" id="PS00107">
    <property type="entry name" value="PROTEIN_KINASE_ATP"/>
    <property type="match status" value="1"/>
</dbReference>
<protein>
    <recommendedName>
        <fullName evidence="13">cGMP-dependent protein kinase</fullName>
    </recommendedName>
</protein>
<proteinExistence type="predicted"/>
<keyword evidence="7" id="KW-0142">cGMP-binding</keyword>
<dbReference type="InterPro" id="IPR000719">
    <property type="entry name" value="Prot_kinase_dom"/>
</dbReference>
<feature type="domain" description="Cyclic nucleotide-binding" evidence="10">
    <location>
        <begin position="143"/>
        <end position="266"/>
    </location>
</feature>
<dbReference type="GO" id="GO:0004674">
    <property type="term" value="F:protein serine/threonine kinase activity"/>
    <property type="evidence" value="ECO:0007669"/>
    <property type="project" value="UniProtKB-KW"/>
</dbReference>
<dbReference type="SUPFAM" id="SSF56112">
    <property type="entry name" value="Protein kinase-like (PK-like)"/>
    <property type="match status" value="1"/>
</dbReference>
<evidence type="ECO:0000313" key="11">
    <source>
        <dbReference type="EMBL" id="GMI09105.1"/>
    </source>
</evidence>
<dbReference type="AlphaFoldDB" id="A0A9W7FBG1"/>
<dbReference type="SMART" id="SM00100">
    <property type="entry name" value="cNMP"/>
    <property type="match status" value="2"/>
</dbReference>
<keyword evidence="2" id="KW-0140">cGMP</keyword>
<evidence type="ECO:0000259" key="9">
    <source>
        <dbReference type="PROSITE" id="PS50011"/>
    </source>
</evidence>
<evidence type="ECO:0000259" key="10">
    <source>
        <dbReference type="PROSITE" id="PS50042"/>
    </source>
</evidence>
<dbReference type="PROSITE" id="PS00108">
    <property type="entry name" value="PROTEIN_KINASE_ST"/>
    <property type="match status" value="1"/>
</dbReference>
<dbReference type="PROSITE" id="PS50042">
    <property type="entry name" value="CNMP_BINDING_3"/>
    <property type="match status" value="2"/>
</dbReference>
<dbReference type="PANTHER" id="PTHR24353:SF147">
    <property type="entry name" value="CGMP-DEPENDENT SERINE_THREONIN PROTEIN KINASE-RELATED"/>
    <property type="match status" value="1"/>
</dbReference>
<organism evidence="11 12">
    <name type="scientific">Triparma laevis f. longispina</name>
    <dbReference type="NCBI Taxonomy" id="1714387"/>
    <lineage>
        <taxon>Eukaryota</taxon>
        <taxon>Sar</taxon>
        <taxon>Stramenopiles</taxon>
        <taxon>Ochrophyta</taxon>
        <taxon>Bolidophyceae</taxon>
        <taxon>Parmales</taxon>
        <taxon>Triparmaceae</taxon>
        <taxon>Triparma</taxon>
    </lineage>
</organism>
<dbReference type="PRINTS" id="PR00103">
    <property type="entry name" value="CAMPKINASE"/>
</dbReference>
<dbReference type="Gene3D" id="2.60.120.10">
    <property type="entry name" value="Jelly Rolls"/>
    <property type="match status" value="2"/>
</dbReference>
<dbReference type="InterPro" id="IPR011009">
    <property type="entry name" value="Kinase-like_dom_sf"/>
</dbReference>
<evidence type="ECO:0000313" key="12">
    <source>
        <dbReference type="Proteomes" id="UP001165122"/>
    </source>
</evidence>
<evidence type="ECO:0000256" key="6">
    <source>
        <dbReference type="ARBA" id="ARBA00022840"/>
    </source>
</evidence>
<dbReference type="Proteomes" id="UP001165122">
    <property type="component" value="Unassembled WGS sequence"/>
</dbReference>
<keyword evidence="12" id="KW-1185">Reference proteome</keyword>
<accession>A0A9W7FBG1</accession>
<evidence type="ECO:0000256" key="7">
    <source>
        <dbReference type="ARBA" id="ARBA00022992"/>
    </source>
</evidence>
<keyword evidence="1" id="KW-0723">Serine/threonine-protein kinase</keyword>
<sequence>MGSGASSNSKSDVSIPTPVRQLKSFRDLADSNLIKLPQDGSDLKNFDEAVAEVKRLRKFANEALTALHHRGSVFTEAFDLYQKSANNYLDGQSTNDAQGGRREAVKGNDDSGLASIEDYSKKLILKDQITKDLLMSVVSTNVLFAQCFEEEIGDVIDAFESEKVEAGKVVIQQGDQADKFYVIESGSFDVYVKAKGQKSKNLIEGATIQEGSAFGELALMYSKPRAATVIAKEDSTVWVIDRERYHMITTYFRMLRMKEQEHLVGKLVVDNKLLFEVFTKQELEHVAMSVERDVYMKGDIIMRQGLGGDTVFIIQQGTVDAFKWKKKRRPSVAANMTSDNDEENDGLGRFMQKLGKEQFFGEKSLKEEDIRQFTCVAAEDHTVLLTLDRENVQSMIGTMSDILDGNHQLDEQVEHGNDEMASFANIGEKHALDMTTEDIELKTVLGSGAFGKVLLCKHKVTKATYALKCQSKKDIIDSKLTKHVLTELEIMVLFDHPNVAMLHTCVQDSRYLYFVIELLQGGELFTHSRKYYKFEESWSKFYSGCVVLAYTQIHAHKVAYRDLKPENLVLDSQGYAKLVDFGLAKVVTSGKTWTICGTPDYLAPEIVTTEGHDCAVDFWALGVLIYELSAGTAPFTAQDPMDTYEKILAGAFTCPPHFSKGLKDILRKLMQNHQIKRLGNTKGGIHAIMTHKWYSGFDWEGLFHRKLKAKAIPIVPKVADAEDANMFEPWDTSMAMEAPETDWFPELPNMLTAHTKRELDTHRINSERITNGKSSLLDQIKDAETIRVAQKVGAK</sequence>
<feature type="domain" description="Cyclic nucleotide-binding" evidence="10">
    <location>
        <begin position="274"/>
        <end position="402"/>
    </location>
</feature>
<dbReference type="SUPFAM" id="SSF51206">
    <property type="entry name" value="cAMP-binding domain-like"/>
    <property type="match status" value="2"/>
</dbReference>
<dbReference type="FunFam" id="1.10.510.10:FF:000210">
    <property type="entry name" value="Non-specific serine/threonine protein kinase"/>
    <property type="match status" value="1"/>
</dbReference>
<dbReference type="SMART" id="SM00220">
    <property type="entry name" value="S_TKc"/>
    <property type="match status" value="1"/>
</dbReference>
<dbReference type="Gene3D" id="3.30.200.20">
    <property type="entry name" value="Phosphorylase Kinase, domain 1"/>
    <property type="match status" value="1"/>
</dbReference>
<reference evidence="12" key="1">
    <citation type="journal article" date="2023" name="Commun. Biol.">
        <title>Genome analysis of Parmales, the sister group of diatoms, reveals the evolutionary specialization of diatoms from phago-mixotrophs to photoautotrophs.</title>
        <authorList>
            <person name="Ban H."/>
            <person name="Sato S."/>
            <person name="Yoshikawa S."/>
            <person name="Yamada K."/>
            <person name="Nakamura Y."/>
            <person name="Ichinomiya M."/>
            <person name="Sato N."/>
            <person name="Blanc-Mathieu R."/>
            <person name="Endo H."/>
            <person name="Kuwata A."/>
            <person name="Ogata H."/>
        </authorList>
    </citation>
    <scope>NUCLEOTIDE SEQUENCE [LARGE SCALE GENOMIC DNA]</scope>
    <source>
        <strain evidence="12">NIES 3700</strain>
    </source>
</reference>
<evidence type="ECO:0000256" key="1">
    <source>
        <dbReference type="ARBA" id="ARBA00022527"/>
    </source>
</evidence>
<evidence type="ECO:0000256" key="4">
    <source>
        <dbReference type="ARBA" id="ARBA00022741"/>
    </source>
</evidence>
<dbReference type="OrthoDB" id="189067at2759"/>
<dbReference type="PANTHER" id="PTHR24353">
    <property type="entry name" value="CYCLIC NUCLEOTIDE-DEPENDENT PROTEIN KINASE"/>
    <property type="match status" value="1"/>
</dbReference>
<feature type="binding site" evidence="8">
    <location>
        <position position="468"/>
    </location>
    <ligand>
        <name>ATP</name>
        <dbReference type="ChEBI" id="CHEBI:30616"/>
    </ligand>
</feature>
<evidence type="ECO:0000256" key="5">
    <source>
        <dbReference type="ARBA" id="ARBA00022777"/>
    </source>
</evidence>
<dbReference type="PROSITE" id="PS50011">
    <property type="entry name" value="PROTEIN_KINASE_DOM"/>
    <property type="match status" value="1"/>
</dbReference>
<name>A0A9W7FBG1_9STRA</name>
<evidence type="ECO:0000256" key="8">
    <source>
        <dbReference type="PROSITE-ProRule" id="PRU10141"/>
    </source>
</evidence>
<dbReference type="CDD" id="cd00038">
    <property type="entry name" value="CAP_ED"/>
    <property type="match status" value="2"/>
</dbReference>
<dbReference type="Pfam" id="PF00027">
    <property type="entry name" value="cNMP_binding"/>
    <property type="match status" value="2"/>
</dbReference>
<keyword evidence="5" id="KW-0418">Kinase</keyword>
<keyword evidence="6 8" id="KW-0067">ATP-binding</keyword>
<dbReference type="InterPro" id="IPR014710">
    <property type="entry name" value="RmlC-like_jellyroll"/>
</dbReference>
<dbReference type="InterPro" id="IPR000595">
    <property type="entry name" value="cNMP-bd_dom"/>
</dbReference>
<dbReference type="InterPro" id="IPR008271">
    <property type="entry name" value="Ser/Thr_kinase_AS"/>
</dbReference>
<dbReference type="InterPro" id="IPR017441">
    <property type="entry name" value="Protein_kinase_ATP_BS"/>
</dbReference>
<feature type="domain" description="Protein kinase" evidence="9">
    <location>
        <begin position="439"/>
        <end position="694"/>
    </location>
</feature>
<dbReference type="PROSITE" id="PS00889">
    <property type="entry name" value="CNMP_BINDING_2"/>
    <property type="match status" value="1"/>
</dbReference>
<dbReference type="Pfam" id="PF00069">
    <property type="entry name" value="Pkinase"/>
    <property type="match status" value="1"/>
</dbReference>
<dbReference type="InterPro" id="IPR018488">
    <property type="entry name" value="cNMP-bd_CS"/>
</dbReference>
<dbReference type="InterPro" id="IPR018490">
    <property type="entry name" value="cNMP-bd_dom_sf"/>
</dbReference>
<dbReference type="EMBL" id="BRXW01000133">
    <property type="protein sequence ID" value="GMI09105.1"/>
    <property type="molecule type" value="Genomic_DNA"/>
</dbReference>